<dbReference type="EMBL" id="JAMQJZ010000002">
    <property type="protein sequence ID" value="MDC3419384.1"/>
    <property type="molecule type" value="Genomic_DNA"/>
</dbReference>
<protein>
    <submittedName>
        <fullName evidence="1">Uncharacterized protein</fullName>
    </submittedName>
</protein>
<dbReference type="AlphaFoldDB" id="A0A9X3WL51"/>
<proteinExistence type="predicted"/>
<reference evidence="1" key="1">
    <citation type="submission" date="2022-06" db="EMBL/GenBank/DDBJ databases">
        <title>Aquibacillus sp. a new bacterium isolated from soil saline samples.</title>
        <authorList>
            <person name="Galisteo C."/>
            <person name="De La Haba R."/>
            <person name="Sanchez-Porro C."/>
            <person name="Ventosa A."/>
        </authorList>
    </citation>
    <scope>NUCLEOTIDE SEQUENCE</scope>
    <source>
        <strain evidence="1">JCM 12387</strain>
    </source>
</reference>
<keyword evidence="2" id="KW-1185">Reference proteome</keyword>
<evidence type="ECO:0000313" key="1">
    <source>
        <dbReference type="EMBL" id="MDC3419384.1"/>
    </source>
</evidence>
<name>A0A9X3WL51_9BACI</name>
<dbReference type="RefSeq" id="WP_259869878.1">
    <property type="nucleotide sequence ID" value="NZ_JAMQJZ010000002.1"/>
</dbReference>
<evidence type="ECO:0000313" key="2">
    <source>
        <dbReference type="Proteomes" id="UP001145072"/>
    </source>
</evidence>
<sequence>MSNVLYQAKVGDGFAKKSLLRKNSLFKTAGEAVSEALAIKESLDKKYKNKIQWDYNGIMSGSVEKVKILQGLLNGDKKTIPFYLQIVTVGDETNVTPSSPKKPQKISAKDKKVVNQAISFLK</sequence>
<gene>
    <name evidence="1" type="ORF">NC661_03285</name>
</gene>
<accession>A0A9X3WL51</accession>
<organism evidence="1 2">
    <name type="scientific">Aquibacillus koreensis</name>
    <dbReference type="NCBI Taxonomy" id="279446"/>
    <lineage>
        <taxon>Bacteria</taxon>
        <taxon>Bacillati</taxon>
        <taxon>Bacillota</taxon>
        <taxon>Bacilli</taxon>
        <taxon>Bacillales</taxon>
        <taxon>Bacillaceae</taxon>
        <taxon>Aquibacillus</taxon>
    </lineage>
</organism>
<dbReference type="Proteomes" id="UP001145072">
    <property type="component" value="Unassembled WGS sequence"/>
</dbReference>
<comment type="caution">
    <text evidence="1">The sequence shown here is derived from an EMBL/GenBank/DDBJ whole genome shotgun (WGS) entry which is preliminary data.</text>
</comment>